<accession>A0ABV1KIZ2</accession>
<evidence type="ECO:0000313" key="3">
    <source>
        <dbReference type="Proteomes" id="UP001494902"/>
    </source>
</evidence>
<evidence type="ECO:0000313" key="2">
    <source>
        <dbReference type="EMBL" id="MEQ3554426.1"/>
    </source>
</evidence>
<dbReference type="RefSeq" id="WP_349301493.1">
    <property type="nucleotide sequence ID" value="NZ_JBEDNQ010000014.1"/>
</dbReference>
<gene>
    <name evidence="2" type="ORF">WIS52_28505</name>
</gene>
<dbReference type="Proteomes" id="UP001494902">
    <property type="component" value="Unassembled WGS sequence"/>
</dbReference>
<proteinExistence type="predicted"/>
<feature type="compositionally biased region" description="Polar residues" evidence="1">
    <location>
        <begin position="1"/>
        <end position="11"/>
    </location>
</feature>
<evidence type="ECO:0000256" key="1">
    <source>
        <dbReference type="SAM" id="MobiDB-lite"/>
    </source>
</evidence>
<name>A0ABV1KIZ2_9PSEU</name>
<keyword evidence="3" id="KW-1185">Reference proteome</keyword>
<protein>
    <submittedName>
        <fullName evidence="2">Uncharacterized protein</fullName>
    </submittedName>
</protein>
<reference evidence="2 3" key="1">
    <citation type="submission" date="2024-03" db="EMBL/GenBank/DDBJ databases">
        <title>Draft genome sequence of Pseudonocardia nematodicida JCM 31783.</title>
        <authorList>
            <person name="Butdee W."/>
            <person name="Duangmal K."/>
        </authorList>
    </citation>
    <scope>NUCLEOTIDE SEQUENCE [LARGE SCALE GENOMIC DNA]</scope>
    <source>
        <strain evidence="2 3">JCM 31783</strain>
    </source>
</reference>
<comment type="caution">
    <text evidence="2">The sequence shown here is derived from an EMBL/GenBank/DDBJ whole genome shotgun (WGS) entry which is preliminary data.</text>
</comment>
<sequence length="196" mass="20671">MAIQPDSTSSADRAGPSSVPAGGRARWDEVFTESDLGCGILDVRWDLRPRLRRWLSGQNLPSASGRETHRPATDAWALLDGGVIAVSAVTLPGSPPGALPIPGHPVAAGLLPAPSSPLLSPGMRVIGFRTLRLLVSRLGLVPPATALPGEHLDVPGVVEELYDARRNDAEAVEQAELLATCTDRSTLRWVTGALRV</sequence>
<dbReference type="EMBL" id="JBEDNQ010000014">
    <property type="protein sequence ID" value="MEQ3554426.1"/>
    <property type="molecule type" value="Genomic_DNA"/>
</dbReference>
<feature type="region of interest" description="Disordered" evidence="1">
    <location>
        <begin position="1"/>
        <end position="23"/>
    </location>
</feature>
<organism evidence="2 3">
    <name type="scientific">Pseudonocardia nematodicida</name>
    <dbReference type="NCBI Taxonomy" id="1206997"/>
    <lineage>
        <taxon>Bacteria</taxon>
        <taxon>Bacillati</taxon>
        <taxon>Actinomycetota</taxon>
        <taxon>Actinomycetes</taxon>
        <taxon>Pseudonocardiales</taxon>
        <taxon>Pseudonocardiaceae</taxon>
        <taxon>Pseudonocardia</taxon>
    </lineage>
</organism>